<keyword evidence="6 13" id="KW-1133">Transmembrane helix</keyword>
<comment type="similarity">
    <text evidence="1 13">Belongs to the ATPase B chain family.</text>
</comment>
<dbReference type="GO" id="GO:0046961">
    <property type="term" value="F:proton-transporting ATPase activity, rotational mechanism"/>
    <property type="evidence" value="ECO:0007669"/>
    <property type="project" value="TreeGrafter"/>
</dbReference>
<comment type="function">
    <text evidence="11">Component of the F(0) channel, it forms part of the peripheral stalk, linking F(1) to F(0). The b'-subunit is a diverged and duplicated form of b found in plants and photosynthetic bacteria.</text>
</comment>
<dbReference type="CDD" id="cd06503">
    <property type="entry name" value="ATP-synt_Fo_b"/>
    <property type="match status" value="1"/>
</dbReference>
<proteinExistence type="inferred from homology"/>
<keyword evidence="5 13" id="KW-0375">Hydrogen ion transport</keyword>
<sequence length="266" mass="29227">MRWRKPRRAGEIMSIDWITVAAQIANFLVLVWLLKRFLYRPILDGIDAREAEITERMTAATRAKDEAVAAEAAYQAKRAALASEQAQIAEAARHKAQQERDALLAEAHDRIDRERAAWQAHQDAEAQLFATKLQRAGGHALLEMTRKAVRDLAETSLEAQMAAHMGTKLAAMKDDLTHAAGEAHEAIITSHMSLPEAAQDAFRTELAQNFPQVAPRFETDLAQAPGVAVQLGGAQVVWTVDSYIEGLGAALNEHLSRSHDTRLGVA</sequence>
<organism evidence="15 16">
    <name type="scientific">Thalassobacter stenotrophicus</name>
    <dbReference type="NCBI Taxonomy" id="266809"/>
    <lineage>
        <taxon>Bacteria</taxon>
        <taxon>Pseudomonadati</taxon>
        <taxon>Pseudomonadota</taxon>
        <taxon>Alphaproteobacteria</taxon>
        <taxon>Rhodobacterales</taxon>
        <taxon>Roseobacteraceae</taxon>
        <taxon>Thalassobacter</taxon>
    </lineage>
</organism>
<evidence type="ECO:0000256" key="3">
    <source>
        <dbReference type="ARBA" id="ARBA00022547"/>
    </source>
</evidence>
<evidence type="ECO:0000256" key="13">
    <source>
        <dbReference type="HAMAP-Rule" id="MF_01398"/>
    </source>
</evidence>
<dbReference type="PANTHER" id="PTHR33445:SF2">
    <property type="entry name" value="ATP SYNTHASE SUBUNIT B', CHLOROPLASTIC"/>
    <property type="match status" value="1"/>
</dbReference>
<keyword evidence="7 13" id="KW-0406">Ion transport</keyword>
<evidence type="ECO:0000256" key="1">
    <source>
        <dbReference type="ARBA" id="ARBA00005513"/>
    </source>
</evidence>
<comment type="subcellular location">
    <subcellularLocation>
        <location evidence="13">Cell membrane</location>
        <topology evidence="13">Single-pass membrane protein</topology>
    </subcellularLocation>
    <subcellularLocation>
        <location evidence="12">Endomembrane system</location>
        <topology evidence="12">Single-pass membrane protein</topology>
    </subcellularLocation>
</comment>
<dbReference type="GO" id="GO:0046933">
    <property type="term" value="F:proton-transporting ATP synthase activity, rotational mechanism"/>
    <property type="evidence" value="ECO:0007669"/>
    <property type="project" value="UniProtKB-UniRule"/>
</dbReference>
<feature type="coiled-coil region" evidence="14">
    <location>
        <begin position="79"/>
        <end position="106"/>
    </location>
</feature>
<keyword evidence="4 13" id="KW-0812">Transmembrane</keyword>
<evidence type="ECO:0000256" key="6">
    <source>
        <dbReference type="ARBA" id="ARBA00022989"/>
    </source>
</evidence>
<dbReference type="HAMAP" id="MF_01398">
    <property type="entry name" value="ATP_synth_b_bprime"/>
    <property type="match status" value="1"/>
</dbReference>
<dbReference type="Proteomes" id="UP000051298">
    <property type="component" value="Unassembled WGS sequence"/>
</dbReference>
<dbReference type="AlphaFoldDB" id="A0A0N7LT23"/>
<reference evidence="15 16" key="1">
    <citation type="submission" date="2015-09" db="EMBL/GenBank/DDBJ databases">
        <authorList>
            <consortium name="Swine Surveillance"/>
        </authorList>
    </citation>
    <scope>NUCLEOTIDE SEQUENCE [LARGE SCALE GENOMIC DNA]</scope>
    <source>
        <strain evidence="15 16">CECT 5294</strain>
    </source>
</reference>
<accession>A0A0N7LT23</accession>
<evidence type="ECO:0000256" key="4">
    <source>
        <dbReference type="ARBA" id="ARBA00022692"/>
    </source>
</evidence>
<dbReference type="PANTHER" id="PTHR33445">
    <property type="entry name" value="ATP SYNTHASE SUBUNIT B', CHLOROPLASTIC"/>
    <property type="match status" value="1"/>
</dbReference>
<evidence type="ECO:0000256" key="7">
    <source>
        <dbReference type="ARBA" id="ARBA00023065"/>
    </source>
</evidence>
<dbReference type="GO" id="GO:0012505">
    <property type="term" value="C:endomembrane system"/>
    <property type="evidence" value="ECO:0007669"/>
    <property type="project" value="UniProtKB-SubCell"/>
</dbReference>
<keyword evidence="14" id="KW-0175">Coiled coil</keyword>
<dbReference type="STRING" id="266809.PM03_04260"/>
<comment type="function">
    <text evidence="10 13">F(1)F(0) ATP synthase produces ATP from ADP in the presence of a proton or sodium gradient. F-type ATPases consist of two structural domains, F(1) containing the extramembraneous catalytic core and F(0) containing the membrane proton channel, linked together by a central stalk and a peripheral stalk. During catalysis, ATP synthesis in the catalytic domain of F(1) is coupled via a rotary mechanism of the central stalk subunits to proton translocation.</text>
</comment>
<dbReference type="eggNOG" id="COG0711">
    <property type="taxonomic scope" value="Bacteria"/>
</dbReference>
<evidence type="ECO:0000256" key="5">
    <source>
        <dbReference type="ARBA" id="ARBA00022781"/>
    </source>
</evidence>
<dbReference type="InterPro" id="IPR050059">
    <property type="entry name" value="ATP_synthase_B_chain"/>
</dbReference>
<feature type="transmembrane region" description="Helical" evidence="13">
    <location>
        <begin position="12"/>
        <end position="34"/>
    </location>
</feature>
<gene>
    <name evidence="15" type="primary">atpF_1</name>
    <name evidence="13" type="synonym">atpF</name>
    <name evidence="15" type="ORF">THS5294_00784</name>
</gene>
<dbReference type="GO" id="GO:0045259">
    <property type="term" value="C:proton-transporting ATP synthase complex"/>
    <property type="evidence" value="ECO:0007669"/>
    <property type="project" value="UniProtKB-KW"/>
</dbReference>
<evidence type="ECO:0000256" key="2">
    <source>
        <dbReference type="ARBA" id="ARBA00022448"/>
    </source>
</evidence>
<keyword evidence="9 13" id="KW-0066">ATP synthesis</keyword>
<name>A0A0N7LT23_9RHOB</name>
<dbReference type="Pfam" id="PF00430">
    <property type="entry name" value="ATP-synt_B"/>
    <property type="match status" value="1"/>
</dbReference>
<evidence type="ECO:0000313" key="16">
    <source>
        <dbReference type="Proteomes" id="UP000051298"/>
    </source>
</evidence>
<dbReference type="InterPro" id="IPR002146">
    <property type="entry name" value="ATP_synth_b/b'su_bac/chlpt"/>
</dbReference>
<evidence type="ECO:0000256" key="12">
    <source>
        <dbReference type="ARBA" id="ARBA00037847"/>
    </source>
</evidence>
<evidence type="ECO:0000313" key="15">
    <source>
        <dbReference type="EMBL" id="CUH59498.1"/>
    </source>
</evidence>
<evidence type="ECO:0000256" key="8">
    <source>
        <dbReference type="ARBA" id="ARBA00023136"/>
    </source>
</evidence>
<comment type="subunit">
    <text evidence="13">F-type ATPases have 2 components, F(1) - the catalytic core - and F(0) - the membrane proton channel. F(1) has five subunits: alpha(3), beta(3), gamma(1), delta(1), epsilon(1). F(0) has three main subunits: a(1), b(2) and c(10-14). The alpha and beta chains form an alternating ring which encloses part of the gamma chain. F(1) is attached to F(0) by a central stalk formed by the gamma and epsilon chains, while a peripheral stalk is formed by the delta and b chains.</text>
</comment>
<dbReference type="EMBL" id="CYRX01000010">
    <property type="protein sequence ID" value="CUH59498.1"/>
    <property type="molecule type" value="Genomic_DNA"/>
</dbReference>
<keyword evidence="8 13" id="KW-0472">Membrane</keyword>
<evidence type="ECO:0000256" key="14">
    <source>
        <dbReference type="SAM" id="Coils"/>
    </source>
</evidence>
<evidence type="ECO:0000256" key="11">
    <source>
        <dbReference type="ARBA" id="ARBA00025614"/>
    </source>
</evidence>
<dbReference type="GO" id="GO:0005886">
    <property type="term" value="C:plasma membrane"/>
    <property type="evidence" value="ECO:0007669"/>
    <property type="project" value="UniProtKB-SubCell"/>
</dbReference>
<keyword evidence="2 13" id="KW-0813">Transport</keyword>
<keyword evidence="13" id="KW-1003">Cell membrane</keyword>
<evidence type="ECO:0000256" key="10">
    <source>
        <dbReference type="ARBA" id="ARBA00025198"/>
    </source>
</evidence>
<evidence type="ECO:0000256" key="9">
    <source>
        <dbReference type="ARBA" id="ARBA00023310"/>
    </source>
</evidence>
<protein>
    <recommendedName>
        <fullName evidence="13">ATP synthase subunit b</fullName>
    </recommendedName>
    <alternativeName>
        <fullName evidence="13">ATP synthase F(0) sector subunit b</fullName>
    </alternativeName>
    <alternativeName>
        <fullName evidence="13">ATPase subunit I</fullName>
    </alternativeName>
    <alternativeName>
        <fullName evidence="13">F-type ATPase subunit b</fullName>
        <shortName evidence="13">F-ATPase subunit b</shortName>
    </alternativeName>
</protein>
<keyword evidence="3 13" id="KW-0138">CF(0)</keyword>